<reference evidence="1 2" key="1">
    <citation type="submission" date="2014-11" db="EMBL/GenBank/DDBJ databases">
        <authorList>
            <person name="Zhu J."/>
            <person name="Qi W."/>
            <person name="Song R."/>
        </authorList>
    </citation>
    <scope>NUCLEOTIDE SEQUENCE [LARGE SCALE GENOMIC DNA]</scope>
</reference>
<evidence type="ECO:0000313" key="2">
    <source>
        <dbReference type="Proteomes" id="UP000041254"/>
    </source>
</evidence>
<name>A0A0G4E9D4_VITBC</name>
<evidence type="ECO:0000313" key="1">
    <source>
        <dbReference type="EMBL" id="CEL92476.1"/>
    </source>
</evidence>
<protein>
    <submittedName>
        <fullName evidence="1">Uncharacterized protein</fullName>
    </submittedName>
</protein>
<organism evidence="1 2">
    <name type="scientific">Vitrella brassicaformis (strain CCMP3155)</name>
    <dbReference type="NCBI Taxonomy" id="1169540"/>
    <lineage>
        <taxon>Eukaryota</taxon>
        <taxon>Sar</taxon>
        <taxon>Alveolata</taxon>
        <taxon>Colpodellida</taxon>
        <taxon>Vitrellaceae</taxon>
        <taxon>Vitrella</taxon>
    </lineage>
</organism>
<proteinExistence type="predicted"/>
<gene>
    <name evidence="1" type="ORF">Vbra_1293</name>
</gene>
<dbReference type="AlphaFoldDB" id="A0A0G4E9D4"/>
<dbReference type="Proteomes" id="UP000041254">
    <property type="component" value="Unassembled WGS sequence"/>
</dbReference>
<feature type="non-terminal residue" evidence="1">
    <location>
        <position position="1"/>
    </location>
</feature>
<sequence length="198" mass="22049">RRGREGARGLWGGSGLADHDIVEAVRKVHGLEKVALRLHKGEVSAGQLLEMLQDGSQALSRLNDLISTQQLRIGHVIDLCAAIRGVTGDPLLASYREDEECRELIELQSPDMLYEALSEDPKLHPLATSLKEERVSGVGVVRLIRLCSGGVRDIREQRFLESLMLSQPDGLRVRVFQWHVRLILSALMKHGVLEPARQ</sequence>
<keyword evidence="2" id="KW-1185">Reference proteome</keyword>
<dbReference type="EMBL" id="CDMY01000079">
    <property type="protein sequence ID" value="CEL92476.1"/>
    <property type="molecule type" value="Genomic_DNA"/>
</dbReference>
<accession>A0A0G4E9D4</accession>
<dbReference type="VEuPathDB" id="CryptoDB:Vbra_1293"/>
<dbReference type="InParanoid" id="A0A0G4E9D4"/>